<keyword evidence="2 6" id="KW-0805">Transcription regulation</keyword>
<comment type="domain">
    <text evidence="6">The PPC domain mediates interactions between AHL proteins.</text>
</comment>
<keyword evidence="3 6" id="KW-0238">DNA-binding</keyword>
<dbReference type="PROSITE" id="PS51742">
    <property type="entry name" value="PPC"/>
    <property type="match status" value="1"/>
</dbReference>
<feature type="domain" description="PPC" evidence="8">
    <location>
        <begin position="163"/>
        <end position="303"/>
    </location>
</feature>
<dbReference type="SUPFAM" id="SSF117856">
    <property type="entry name" value="AF0104/ALDC/Ptd012-like"/>
    <property type="match status" value="1"/>
</dbReference>
<dbReference type="OrthoDB" id="1742671at2759"/>
<dbReference type="AlphaFoldDB" id="A0A6J1CWB5"/>
<feature type="region of interest" description="Disordered" evidence="7">
    <location>
        <begin position="315"/>
        <end position="344"/>
    </location>
</feature>
<dbReference type="SMART" id="SM00384">
    <property type="entry name" value="AT_hook"/>
    <property type="match status" value="2"/>
</dbReference>
<proteinExistence type="predicted"/>
<keyword evidence="9" id="KW-1185">Reference proteome</keyword>
<protein>
    <recommendedName>
        <fullName evidence="6">AT-hook motif nuclear-localized protein</fullName>
    </recommendedName>
</protein>
<dbReference type="Proteomes" id="UP000504603">
    <property type="component" value="Unplaced"/>
</dbReference>
<evidence type="ECO:0000256" key="7">
    <source>
        <dbReference type="SAM" id="MobiDB-lite"/>
    </source>
</evidence>
<organism evidence="9 10">
    <name type="scientific">Momordica charantia</name>
    <name type="common">Bitter gourd</name>
    <name type="synonym">Balsam pear</name>
    <dbReference type="NCBI Taxonomy" id="3673"/>
    <lineage>
        <taxon>Eukaryota</taxon>
        <taxon>Viridiplantae</taxon>
        <taxon>Streptophyta</taxon>
        <taxon>Embryophyta</taxon>
        <taxon>Tracheophyta</taxon>
        <taxon>Spermatophyta</taxon>
        <taxon>Magnoliopsida</taxon>
        <taxon>eudicotyledons</taxon>
        <taxon>Gunneridae</taxon>
        <taxon>Pentapetalae</taxon>
        <taxon>rosids</taxon>
        <taxon>fabids</taxon>
        <taxon>Cucurbitales</taxon>
        <taxon>Cucurbitaceae</taxon>
        <taxon>Momordiceae</taxon>
        <taxon>Momordica</taxon>
    </lineage>
</organism>
<dbReference type="PANTHER" id="PTHR31500:SF51">
    <property type="entry name" value="AT-HOOK MOTIF NUCLEAR-LOCALIZED PROTEIN 8"/>
    <property type="match status" value="1"/>
</dbReference>
<dbReference type="GeneID" id="111014887"/>
<feature type="compositionally biased region" description="Low complexity" evidence="7">
    <location>
        <begin position="26"/>
        <end position="58"/>
    </location>
</feature>
<keyword evidence="4 6" id="KW-0804">Transcription</keyword>
<reference evidence="10" key="1">
    <citation type="submission" date="2025-08" db="UniProtKB">
        <authorList>
            <consortium name="RefSeq"/>
        </authorList>
    </citation>
    <scope>IDENTIFICATION</scope>
    <source>
        <strain evidence="10">OHB3-1</strain>
    </source>
</reference>
<comment type="subcellular location">
    <subcellularLocation>
        <location evidence="6">Nucleus</location>
    </subcellularLocation>
</comment>
<evidence type="ECO:0000256" key="4">
    <source>
        <dbReference type="ARBA" id="ARBA00023163"/>
    </source>
</evidence>
<evidence type="ECO:0000256" key="3">
    <source>
        <dbReference type="ARBA" id="ARBA00023125"/>
    </source>
</evidence>
<dbReference type="InterPro" id="IPR005175">
    <property type="entry name" value="PPC_dom"/>
</dbReference>
<sequence length="361" mass="37428">MDSRERPLPSVHQPQPQSTPPNRMMPNASYSSNLPNANNSSPLMNPNSAAAQMMSSASRFPFNSMMPSASKPSESPNAGSYDGSQSELRTGGFNIDSGKKKRGRPRKYSPDGNIALGLAPTPMASSAVPGDSGGMHSPEPRPKKNRGRPPGTGKKQMDALGTGGVGFTPHVILVKPGEDIASKVMAFSQTGPRTVCILSAHGAVCNVTLHQPAMTASSVTYEGRYEIISLSGSFLISDSNGNRSRTGGLSVSLASADGQVLGGVTNMLTAASTVQVIVGSFLVDGKKLGSSIQKSGPSSTSPNMLNFSAPAAAACPSEGASNNSSDDNGGSPLSRGPGMYTNANQPIHNMQMYQLWGSRNQ</sequence>
<evidence type="ECO:0000256" key="2">
    <source>
        <dbReference type="ARBA" id="ARBA00023015"/>
    </source>
</evidence>
<dbReference type="GO" id="GO:0003680">
    <property type="term" value="F:minor groove of adenine-thymine-rich DNA binding"/>
    <property type="evidence" value="ECO:0007669"/>
    <property type="project" value="UniProtKB-UniRule"/>
</dbReference>
<dbReference type="CDD" id="cd11378">
    <property type="entry name" value="DUF296"/>
    <property type="match status" value="1"/>
</dbReference>
<comment type="function">
    <text evidence="1 6">Transcription factor that specifically binds AT-rich DNA sequences related to the nuclear matrix attachment regions (MARs).</text>
</comment>
<evidence type="ECO:0000256" key="5">
    <source>
        <dbReference type="ARBA" id="ARBA00023242"/>
    </source>
</evidence>
<keyword evidence="5 6" id="KW-0539">Nucleus</keyword>
<evidence type="ECO:0000313" key="10">
    <source>
        <dbReference type="RefSeq" id="XP_022145441.1"/>
    </source>
</evidence>
<dbReference type="InterPro" id="IPR017956">
    <property type="entry name" value="AT_hook_DNA-bd_motif"/>
</dbReference>
<evidence type="ECO:0000256" key="6">
    <source>
        <dbReference type="RuleBase" id="RU367031"/>
    </source>
</evidence>
<dbReference type="KEGG" id="mcha:111014887"/>
<dbReference type="InterPro" id="IPR039605">
    <property type="entry name" value="AHL"/>
</dbReference>
<feature type="compositionally biased region" description="Low complexity" evidence="7">
    <location>
        <begin position="315"/>
        <end position="331"/>
    </location>
</feature>
<feature type="region of interest" description="Disordered" evidence="7">
    <location>
        <begin position="1"/>
        <end position="161"/>
    </location>
</feature>
<evidence type="ECO:0000259" key="8">
    <source>
        <dbReference type="PROSITE" id="PS51742"/>
    </source>
</evidence>
<dbReference type="Gene3D" id="3.30.1330.80">
    <property type="entry name" value="Hypothetical protein, similar to alpha- acetolactate decarboxylase, domain 2"/>
    <property type="match status" value="1"/>
</dbReference>
<feature type="compositionally biased region" description="Polar residues" evidence="7">
    <location>
        <begin position="65"/>
        <end position="88"/>
    </location>
</feature>
<gene>
    <name evidence="10" type="primary">LOC111014887</name>
</gene>
<dbReference type="PANTHER" id="PTHR31500">
    <property type="entry name" value="AT-HOOK MOTIF NUCLEAR-LOCALIZED PROTEIN 9"/>
    <property type="match status" value="1"/>
</dbReference>
<dbReference type="Pfam" id="PF03479">
    <property type="entry name" value="PCC"/>
    <property type="match status" value="1"/>
</dbReference>
<evidence type="ECO:0000313" key="9">
    <source>
        <dbReference type="Proteomes" id="UP000504603"/>
    </source>
</evidence>
<name>A0A6J1CWB5_MOMCH</name>
<dbReference type="GO" id="GO:0005634">
    <property type="term" value="C:nucleus"/>
    <property type="evidence" value="ECO:0007669"/>
    <property type="project" value="UniProtKB-SubCell"/>
</dbReference>
<accession>A0A6J1CWB5</accession>
<dbReference type="RefSeq" id="XP_022145441.1">
    <property type="nucleotide sequence ID" value="XM_022289749.1"/>
</dbReference>
<evidence type="ECO:0000256" key="1">
    <source>
        <dbReference type="ARBA" id="ARBA00003687"/>
    </source>
</evidence>